<protein>
    <submittedName>
        <fullName evidence="1">Uncharacterized protein</fullName>
    </submittedName>
</protein>
<evidence type="ECO:0000313" key="1">
    <source>
        <dbReference type="EMBL" id="PIC40973.1"/>
    </source>
</evidence>
<organism evidence="1 2">
    <name type="scientific">Caenorhabditis nigoni</name>
    <dbReference type="NCBI Taxonomy" id="1611254"/>
    <lineage>
        <taxon>Eukaryota</taxon>
        <taxon>Metazoa</taxon>
        <taxon>Ecdysozoa</taxon>
        <taxon>Nematoda</taxon>
        <taxon>Chromadorea</taxon>
        <taxon>Rhabditida</taxon>
        <taxon>Rhabditina</taxon>
        <taxon>Rhabditomorpha</taxon>
        <taxon>Rhabditoidea</taxon>
        <taxon>Rhabditidae</taxon>
        <taxon>Peloderinae</taxon>
        <taxon>Caenorhabditis</taxon>
    </lineage>
</organism>
<dbReference type="EMBL" id="PDUG01000003">
    <property type="protein sequence ID" value="PIC40973.1"/>
    <property type="molecule type" value="Genomic_DNA"/>
</dbReference>
<proteinExistence type="predicted"/>
<dbReference type="AlphaFoldDB" id="A0A2G5UNE5"/>
<gene>
    <name evidence="1" type="primary">Cnig_chr_III.g8552</name>
    <name evidence="1" type="ORF">B9Z55_008552</name>
</gene>
<evidence type="ECO:0000313" key="2">
    <source>
        <dbReference type="Proteomes" id="UP000230233"/>
    </source>
</evidence>
<reference evidence="2" key="1">
    <citation type="submission" date="2017-10" db="EMBL/GenBank/DDBJ databases">
        <title>Rapid genome shrinkage in a self-fertile nematode reveals novel sperm competition proteins.</title>
        <authorList>
            <person name="Yin D."/>
            <person name="Schwarz E.M."/>
            <person name="Thomas C.G."/>
            <person name="Felde R.L."/>
            <person name="Korf I.F."/>
            <person name="Cutter A.D."/>
            <person name="Schartner C.M."/>
            <person name="Ralston E.J."/>
            <person name="Meyer B.J."/>
            <person name="Haag E.S."/>
        </authorList>
    </citation>
    <scope>NUCLEOTIDE SEQUENCE [LARGE SCALE GENOMIC DNA]</scope>
    <source>
        <strain evidence="2">JU1422</strain>
    </source>
</reference>
<dbReference type="Proteomes" id="UP000230233">
    <property type="component" value="Chromosome III"/>
</dbReference>
<name>A0A2G5UNE5_9PELO</name>
<keyword evidence="2" id="KW-1185">Reference proteome</keyword>
<accession>A0A2G5UNE5</accession>
<sequence>MTRPACLLLQAVENGGVAAVSGGGVEAARKMQHSLASSRVSRYVTFSRDLPSPRAETVLPVCDGIRPNAEAPRLPAAERHWAIKRAQVGREDTEVVGFFVRCLSLSLSGERVVI</sequence>
<comment type="caution">
    <text evidence="1">The sequence shown here is derived from an EMBL/GenBank/DDBJ whole genome shotgun (WGS) entry which is preliminary data.</text>
</comment>